<reference evidence="2 3" key="1">
    <citation type="journal article" date="2024" name="Nat. Commun.">
        <title>Phylogenomics reveals the evolutionary origins of lichenization in chlorophyte algae.</title>
        <authorList>
            <person name="Puginier C."/>
            <person name="Libourel C."/>
            <person name="Otte J."/>
            <person name="Skaloud P."/>
            <person name="Haon M."/>
            <person name="Grisel S."/>
            <person name="Petersen M."/>
            <person name="Berrin J.G."/>
            <person name="Delaux P.M."/>
            <person name="Dal Grande F."/>
            <person name="Keller J."/>
        </authorList>
    </citation>
    <scope>NUCLEOTIDE SEQUENCE [LARGE SCALE GENOMIC DNA]</scope>
    <source>
        <strain evidence="2 3">SAG 216-7</strain>
    </source>
</reference>
<protein>
    <submittedName>
        <fullName evidence="2">Uncharacterized protein</fullName>
    </submittedName>
</protein>
<feature type="compositionally biased region" description="Polar residues" evidence="1">
    <location>
        <begin position="1"/>
        <end position="16"/>
    </location>
</feature>
<feature type="region of interest" description="Disordered" evidence="1">
    <location>
        <begin position="1"/>
        <end position="25"/>
    </location>
</feature>
<keyword evidence="3" id="KW-1185">Reference proteome</keyword>
<gene>
    <name evidence="2" type="ORF">WJX75_008799</name>
</gene>
<comment type="caution">
    <text evidence="2">The sequence shown here is derived from an EMBL/GenBank/DDBJ whole genome shotgun (WGS) entry which is preliminary data.</text>
</comment>
<name>A0ABR2YZ58_9CHLO</name>
<evidence type="ECO:0000256" key="1">
    <source>
        <dbReference type="SAM" id="MobiDB-lite"/>
    </source>
</evidence>
<dbReference type="EMBL" id="JALJOT010000003">
    <property type="protein sequence ID" value="KAK9916919.1"/>
    <property type="molecule type" value="Genomic_DNA"/>
</dbReference>
<proteinExistence type="predicted"/>
<evidence type="ECO:0000313" key="2">
    <source>
        <dbReference type="EMBL" id="KAK9916919.1"/>
    </source>
</evidence>
<sequence>MGSQTIPKNIYSSANRNTDHSEEKKTWDVEVDKKIRKILTENPGRKPRYDTVKTMLKFPLLDATIPEDKLADWIDAHTMRVHGFLDRLQQVKEDSSGYLVVTS</sequence>
<evidence type="ECO:0000313" key="3">
    <source>
        <dbReference type="Proteomes" id="UP001491310"/>
    </source>
</evidence>
<dbReference type="Proteomes" id="UP001491310">
    <property type="component" value="Unassembled WGS sequence"/>
</dbReference>
<organism evidence="2 3">
    <name type="scientific">Coccomyxa subellipsoidea</name>
    <dbReference type="NCBI Taxonomy" id="248742"/>
    <lineage>
        <taxon>Eukaryota</taxon>
        <taxon>Viridiplantae</taxon>
        <taxon>Chlorophyta</taxon>
        <taxon>core chlorophytes</taxon>
        <taxon>Trebouxiophyceae</taxon>
        <taxon>Trebouxiophyceae incertae sedis</taxon>
        <taxon>Coccomyxaceae</taxon>
        <taxon>Coccomyxa</taxon>
    </lineage>
</organism>
<accession>A0ABR2YZ58</accession>